<dbReference type="SUPFAM" id="SSF52151">
    <property type="entry name" value="FabD/lysophospholipase-like"/>
    <property type="match status" value="1"/>
</dbReference>
<keyword evidence="2" id="KW-1185">Reference proteome</keyword>
<sequence length="371" mass="40602">MTIAAPPALSLHAGPRALAHLREHGLRPQDVRAVPAAAGGPKGLALNPLDRFLFGRWLRGPGPSVHLVGASIGAWRMACAMLDDADAALRRLAEDYIAESYDPPTGQAQTATNVSLRFGELLRAHFDDRAGEILNHPRLRLHVVTSRGRHGLLHREQRGRTVAGYLGAYATNAMSRRALGAWLQRVVFSDPREPLPLVLSDYPTAQVALTADNLQPSILASGSIPFWLRAVHDIPGGPSGAYWDGGITDYHLHWPWSGLAVDEASAGLVLYPHFSPQLIPGWLDKAWKRRHRASPWLDNLIVLCPDPAWVATLPGGKLPDRQDFKALPTEQRVRHWRQAVAESQRLADEFEAWIAAGCPIDRVRPLAGCAG</sequence>
<accession>A0ABN6PPR3</accession>
<dbReference type="RefSeq" id="WP_251973620.1">
    <property type="nucleotide sequence ID" value="NZ_AP025730.1"/>
</dbReference>
<evidence type="ECO:0000313" key="1">
    <source>
        <dbReference type="EMBL" id="BDI05607.1"/>
    </source>
</evidence>
<evidence type="ECO:0000313" key="2">
    <source>
        <dbReference type="Proteomes" id="UP001057498"/>
    </source>
</evidence>
<organism evidence="1 2">
    <name type="scientific">Sphaerotilus microaerophilus</name>
    <dbReference type="NCBI Taxonomy" id="2914710"/>
    <lineage>
        <taxon>Bacteria</taxon>
        <taxon>Pseudomonadati</taxon>
        <taxon>Pseudomonadota</taxon>
        <taxon>Betaproteobacteria</taxon>
        <taxon>Burkholderiales</taxon>
        <taxon>Sphaerotilaceae</taxon>
        <taxon>Sphaerotilus</taxon>
    </lineage>
</organism>
<protein>
    <recommendedName>
        <fullName evidence="3">Phospholipase</fullName>
    </recommendedName>
</protein>
<evidence type="ECO:0008006" key="3">
    <source>
        <dbReference type="Google" id="ProtNLM"/>
    </source>
</evidence>
<dbReference type="EMBL" id="AP025730">
    <property type="protein sequence ID" value="BDI05607.1"/>
    <property type="molecule type" value="Genomic_DNA"/>
</dbReference>
<name>A0ABN6PPR3_9BURK</name>
<gene>
    <name evidence="1" type="ORF">CATMQ487_25770</name>
</gene>
<dbReference type="InterPro" id="IPR016035">
    <property type="entry name" value="Acyl_Trfase/lysoPLipase"/>
</dbReference>
<dbReference type="Proteomes" id="UP001057498">
    <property type="component" value="Chromosome"/>
</dbReference>
<proteinExistence type="predicted"/>
<reference evidence="1" key="1">
    <citation type="submission" date="2022-04" db="EMBL/GenBank/DDBJ databases">
        <title>Whole genome sequence of Sphaerotilus sp. FB-5.</title>
        <authorList>
            <person name="Takeda M."/>
            <person name="Narihara S."/>
            <person name="Akimoto M."/>
            <person name="Akimoto R."/>
            <person name="Nishiyashiki S."/>
            <person name="Murakami T."/>
        </authorList>
    </citation>
    <scope>NUCLEOTIDE SEQUENCE</scope>
    <source>
        <strain evidence="1">FB-5</strain>
    </source>
</reference>